<feature type="signal peptide" evidence="5">
    <location>
        <begin position="1"/>
        <end position="22"/>
    </location>
</feature>
<accession>A0A9X1ST44</accession>
<evidence type="ECO:0000313" key="8">
    <source>
        <dbReference type="Proteomes" id="UP001138997"/>
    </source>
</evidence>
<dbReference type="InterPro" id="IPR002491">
    <property type="entry name" value="ABC_transptr_periplasmic_BD"/>
</dbReference>
<keyword evidence="4 5" id="KW-0732">Signal</keyword>
<protein>
    <submittedName>
        <fullName evidence="7">ABC transporter substrate-binding protein</fullName>
    </submittedName>
</protein>
<dbReference type="GO" id="GO:1901678">
    <property type="term" value="P:iron coordination entity transport"/>
    <property type="evidence" value="ECO:0007669"/>
    <property type="project" value="UniProtKB-ARBA"/>
</dbReference>
<dbReference type="Pfam" id="PF01497">
    <property type="entry name" value="Peripla_BP_2"/>
    <property type="match status" value="1"/>
</dbReference>
<evidence type="ECO:0000256" key="1">
    <source>
        <dbReference type="ARBA" id="ARBA00004196"/>
    </source>
</evidence>
<keyword evidence="8" id="KW-1185">Reference proteome</keyword>
<dbReference type="AlphaFoldDB" id="A0A9X1ST44"/>
<comment type="similarity">
    <text evidence="2">Belongs to the bacterial solute-binding protein 8 family.</text>
</comment>
<dbReference type="Proteomes" id="UP001138997">
    <property type="component" value="Unassembled WGS sequence"/>
</dbReference>
<evidence type="ECO:0000256" key="3">
    <source>
        <dbReference type="ARBA" id="ARBA00022448"/>
    </source>
</evidence>
<dbReference type="PROSITE" id="PS51257">
    <property type="entry name" value="PROKAR_LIPOPROTEIN"/>
    <property type="match status" value="1"/>
</dbReference>
<gene>
    <name evidence="7" type="ORF">LR394_04905</name>
</gene>
<sequence>MSARLVRSGLSRRAFGATIATATLALVAACGSDSDGDSSTAPGSGADADAASDAFPVTIEHKFGSTEIPAKPTKVVVVGLVEQDALLALGTVPIATTEWFGAKEGAIWPWATDKLGGAAVPEVLNSTDGIQFEKVAALQPDLIVGMYSGVTQEDYDKLQQIAPTLPAPKDAKDYGVAWDVITPTLGKALGMEAEAQKLVDEVNAQFEQVRADNPGFAEQIALMATLYEGYYVYSEEDPRGQFLKSLGFSLPDGLAEAVGDQFGASISKERIELLDVDALVWLVPDPVKDKAGLAADNLYNKLDVFKDARDVYLSDGTDGGAPLSELGAATSFVTVLSLPFLIEELVPLITQAADGDPATAVGDES</sequence>
<feature type="domain" description="Fe/B12 periplasmic-binding" evidence="6">
    <location>
        <begin position="74"/>
        <end position="353"/>
    </location>
</feature>
<reference evidence="7" key="1">
    <citation type="submission" date="2021-11" db="EMBL/GenBank/DDBJ databases">
        <title>Streptomyces corallinus and Kineosporia corallina sp. nov., two new coral-derived marine actinobacteria.</title>
        <authorList>
            <person name="Buangrab K."/>
            <person name="Sutthacheep M."/>
            <person name="Yeemin T."/>
            <person name="Harunari E."/>
            <person name="Igarashi Y."/>
            <person name="Sripreechasak P."/>
            <person name="Kanchanasin P."/>
            <person name="Tanasupawat S."/>
            <person name="Phongsopitanun W."/>
        </authorList>
    </citation>
    <scope>NUCLEOTIDE SEQUENCE</scope>
    <source>
        <strain evidence="7">JCM 31032</strain>
    </source>
</reference>
<dbReference type="Gene3D" id="3.40.50.1980">
    <property type="entry name" value="Nitrogenase molybdenum iron protein domain"/>
    <property type="match status" value="2"/>
</dbReference>
<evidence type="ECO:0000313" key="7">
    <source>
        <dbReference type="EMBL" id="MCD5310225.1"/>
    </source>
</evidence>
<organism evidence="7 8">
    <name type="scientific">Kineosporia babensis</name>
    <dbReference type="NCBI Taxonomy" id="499548"/>
    <lineage>
        <taxon>Bacteria</taxon>
        <taxon>Bacillati</taxon>
        <taxon>Actinomycetota</taxon>
        <taxon>Actinomycetes</taxon>
        <taxon>Kineosporiales</taxon>
        <taxon>Kineosporiaceae</taxon>
        <taxon>Kineosporia</taxon>
    </lineage>
</organism>
<dbReference type="EMBL" id="JAJOMB010000002">
    <property type="protein sequence ID" value="MCD5310225.1"/>
    <property type="molecule type" value="Genomic_DNA"/>
</dbReference>
<evidence type="ECO:0000256" key="4">
    <source>
        <dbReference type="ARBA" id="ARBA00022729"/>
    </source>
</evidence>
<dbReference type="PANTHER" id="PTHR30532:SF24">
    <property type="entry name" value="FERRIC ENTEROBACTIN-BINDING PERIPLASMIC PROTEIN FEPB"/>
    <property type="match status" value="1"/>
</dbReference>
<dbReference type="PROSITE" id="PS51318">
    <property type="entry name" value="TAT"/>
    <property type="match status" value="1"/>
</dbReference>
<dbReference type="RefSeq" id="WP_231439152.1">
    <property type="nucleotide sequence ID" value="NZ_JAJOMB010000002.1"/>
</dbReference>
<dbReference type="PROSITE" id="PS50983">
    <property type="entry name" value="FE_B12_PBP"/>
    <property type="match status" value="1"/>
</dbReference>
<evidence type="ECO:0000259" key="6">
    <source>
        <dbReference type="PROSITE" id="PS50983"/>
    </source>
</evidence>
<dbReference type="InterPro" id="IPR051313">
    <property type="entry name" value="Bact_iron-sidero_bind"/>
</dbReference>
<dbReference type="SUPFAM" id="SSF53807">
    <property type="entry name" value="Helical backbone' metal receptor"/>
    <property type="match status" value="1"/>
</dbReference>
<evidence type="ECO:0000256" key="5">
    <source>
        <dbReference type="SAM" id="SignalP"/>
    </source>
</evidence>
<dbReference type="PANTHER" id="PTHR30532">
    <property type="entry name" value="IRON III DICITRATE-BINDING PERIPLASMIC PROTEIN"/>
    <property type="match status" value="1"/>
</dbReference>
<feature type="chain" id="PRO_5040937469" evidence="5">
    <location>
        <begin position="23"/>
        <end position="365"/>
    </location>
</feature>
<comment type="caution">
    <text evidence="7">The sequence shown here is derived from an EMBL/GenBank/DDBJ whole genome shotgun (WGS) entry which is preliminary data.</text>
</comment>
<comment type="subcellular location">
    <subcellularLocation>
        <location evidence="1">Cell envelope</location>
    </subcellularLocation>
</comment>
<dbReference type="InterPro" id="IPR006311">
    <property type="entry name" value="TAT_signal"/>
</dbReference>
<keyword evidence="3" id="KW-0813">Transport</keyword>
<proteinExistence type="inferred from homology"/>
<evidence type="ECO:0000256" key="2">
    <source>
        <dbReference type="ARBA" id="ARBA00008814"/>
    </source>
</evidence>
<dbReference type="GO" id="GO:0030288">
    <property type="term" value="C:outer membrane-bounded periplasmic space"/>
    <property type="evidence" value="ECO:0007669"/>
    <property type="project" value="TreeGrafter"/>
</dbReference>
<name>A0A9X1ST44_9ACTN</name>